<reference evidence="3" key="1">
    <citation type="submission" date="2016-09" db="EMBL/GenBank/DDBJ databases">
        <authorList>
            <person name="Guldener U."/>
        </authorList>
    </citation>
    <scope>NUCLEOTIDE SEQUENCE [LARGE SCALE GENOMIC DNA]</scope>
    <source>
        <strain evidence="3">V64-1</strain>
    </source>
</reference>
<organism evidence="2 3">
    <name type="scientific">Fusarium oxysporum</name>
    <name type="common">Fusarium vascular wilt</name>
    <dbReference type="NCBI Taxonomy" id="5507"/>
    <lineage>
        <taxon>Eukaryota</taxon>
        <taxon>Fungi</taxon>
        <taxon>Dikarya</taxon>
        <taxon>Ascomycota</taxon>
        <taxon>Pezizomycotina</taxon>
        <taxon>Sordariomycetes</taxon>
        <taxon>Hypocreomycetidae</taxon>
        <taxon>Hypocreales</taxon>
        <taxon>Nectriaceae</taxon>
        <taxon>Fusarium</taxon>
        <taxon>Fusarium oxysporum species complex</taxon>
    </lineage>
</organism>
<name>A0A2H3TJA7_FUSOX</name>
<protein>
    <submittedName>
        <fullName evidence="2">Uncharacterized protein</fullName>
    </submittedName>
</protein>
<keyword evidence="1" id="KW-0175">Coiled coil</keyword>
<dbReference type="AlphaFoldDB" id="A0A2H3TJA7"/>
<feature type="coiled-coil region" evidence="1">
    <location>
        <begin position="72"/>
        <end position="113"/>
    </location>
</feature>
<evidence type="ECO:0000256" key="1">
    <source>
        <dbReference type="SAM" id="Coils"/>
    </source>
</evidence>
<dbReference type="VEuPathDB" id="FungiDB:FOXG_18334"/>
<gene>
    <name evidence="2" type="ORF">FRV6_11882</name>
</gene>
<dbReference type="EMBL" id="FMJY01000007">
    <property type="protein sequence ID" value="SCO87755.1"/>
    <property type="molecule type" value="Genomic_DNA"/>
</dbReference>
<dbReference type="OrthoDB" id="5105172at2759"/>
<proteinExistence type="predicted"/>
<evidence type="ECO:0000313" key="3">
    <source>
        <dbReference type="Proteomes" id="UP000219369"/>
    </source>
</evidence>
<evidence type="ECO:0000313" key="2">
    <source>
        <dbReference type="EMBL" id="SCO87755.1"/>
    </source>
</evidence>
<accession>A0A2H3TJA7</accession>
<dbReference type="Proteomes" id="UP000219369">
    <property type="component" value="Unassembled WGS sequence"/>
</dbReference>
<sequence length="181" mass="20179">MSGRISKKKHVKTSEAGTLAQYIHEFGDFIMPCSRCFRRGLMCKAKDEKSNRCGNYIDAKVVCDSSGVATFLSRNIKEHKKLEEDEKRAKEALEEAIARLARVRKMKHRLKEQGDKLFSRGMQSLEEQGGFSVDQAESSVVTKAQSCGAVDLIDWNSVFTDVPFSDSADVIGENSSRVVGH</sequence>
<dbReference type="VEuPathDB" id="FungiDB:HZS61_008969"/>